<name>A0A822N835_9VIBR</name>
<dbReference type="Pfam" id="PF18864">
    <property type="entry name" value="AbiTii"/>
    <property type="match status" value="1"/>
</dbReference>
<accession>A0A822N835</accession>
<dbReference type="EMBL" id="CCJV01000160">
    <property type="protein sequence ID" value="CDT71412.1"/>
    <property type="molecule type" value="Genomic_DNA"/>
</dbReference>
<protein>
    <recommendedName>
        <fullName evidence="1">AbiTii domain-containing protein</fullName>
    </recommendedName>
</protein>
<evidence type="ECO:0000313" key="3">
    <source>
        <dbReference type="Proteomes" id="UP000049495"/>
    </source>
</evidence>
<dbReference type="RefSeq" id="WP_048662181.1">
    <property type="nucleotide sequence ID" value="NZ_AP025476.1"/>
</dbReference>
<feature type="domain" description="AbiTii" evidence="1">
    <location>
        <begin position="4"/>
        <end position="185"/>
    </location>
</feature>
<organism evidence="2 3">
    <name type="scientific">Vibrio crassostreae</name>
    <dbReference type="NCBI Taxonomy" id="246167"/>
    <lineage>
        <taxon>Bacteria</taxon>
        <taxon>Pseudomonadati</taxon>
        <taxon>Pseudomonadota</taxon>
        <taxon>Gammaproteobacteria</taxon>
        <taxon>Vibrionales</taxon>
        <taxon>Vibrionaceae</taxon>
        <taxon>Vibrio</taxon>
    </lineage>
</organism>
<dbReference type="AlphaFoldDB" id="A0A822N835"/>
<dbReference type="InterPro" id="IPR041304">
    <property type="entry name" value="AbiTii"/>
</dbReference>
<reference evidence="3" key="1">
    <citation type="submission" date="2014-06" db="EMBL/GenBank/DDBJ databases">
        <authorList>
            <person name="Le Roux Frederique"/>
        </authorList>
    </citation>
    <scope>NUCLEOTIDE SEQUENCE [LARGE SCALE GENOMIC DNA]</scope>
    <source>
        <strain evidence="3">J5-5</strain>
    </source>
</reference>
<sequence>MSGLVLELQKDALDPTVNVSVLLRKALVVSRKLSIADIEVWLNNELNGYSVSSDQIPDYREIKGEVKVFNPYHGFQPLHIQSQPIADELSKRKIGQSVGELDSILEGGSNDLRVPFDQSTKNQIMEWMDYPLEPTLVAQKTSVISILESVRNEVLNWALELESKGVIGDGMSFSKEEKQAASNVTYQVTNNIQNMTNSQLQQDSAGASQTLTVNESGVDNLKEFIEQFNKYSTQLEIDAPLKEELQAEVSTVEVQLNSPKPKPAIINESVKTIRNILEGISGSLIASGLLTVLG</sequence>
<proteinExistence type="predicted"/>
<gene>
    <name evidence="2" type="ORF">VCR5J5_940003</name>
</gene>
<comment type="caution">
    <text evidence="2">The sequence shown here is derived from an EMBL/GenBank/DDBJ whole genome shotgun (WGS) entry which is preliminary data.</text>
</comment>
<dbReference type="Proteomes" id="UP000049495">
    <property type="component" value="Unassembled WGS sequence"/>
</dbReference>
<evidence type="ECO:0000259" key="1">
    <source>
        <dbReference type="Pfam" id="PF18864"/>
    </source>
</evidence>
<evidence type="ECO:0000313" key="2">
    <source>
        <dbReference type="EMBL" id="CDT71412.1"/>
    </source>
</evidence>
<dbReference type="GeneID" id="93900276"/>